<keyword evidence="2" id="KW-1185">Reference proteome</keyword>
<dbReference type="Proteomes" id="UP000824120">
    <property type="component" value="Chromosome 1"/>
</dbReference>
<comment type="caution">
    <text evidence="1">The sequence shown here is derived from an EMBL/GenBank/DDBJ whole genome shotgun (WGS) entry which is preliminary data.</text>
</comment>
<dbReference type="EMBL" id="JACXVP010000001">
    <property type="protein sequence ID" value="KAG5632884.1"/>
    <property type="molecule type" value="Genomic_DNA"/>
</dbReference>
<organism evidence="1 2">
    <name type="scientific">Solanum commersonii</name>
    <name type="common">Commerson's wild potato</name>
    <name type="synonym">Commerson's nightshade</name>
    <dbReference type="NCBI Taxonomy" id="4109"/>
    <lineage>
        <taxon>Eukaryota</taxon>
        <taxon>Viridiplantae</taxon>
        <taxon>Streptophyta</taxon>
        <taxon>Embryophyta</taxon>
        <taxon>Tracheophyta</taxon>
        <taxon>Spermatophyta</taxon>
        <taxon>Magnoliopsida</taxon>
        <taxon>eudicotyledons</taxon>
        <taxon>Gunneridae</taxon>
        <taxon>Pentapetalae</taxon>
        <taxon>asterids</taxon>
        <taxon>lamiids</taxon>
        <taxon>Solanales</taxon>
        <taxon>Solanaceae</taxon>
        <taxon>Solanoideae</taxon>
        <taxon>Solaneae</taxon>
        <taxon>Solanum</taxon>
    </lineage>
</organism>
<protein>
    <submittedName>
        <fullName evidence="1">Uncharacterized protein</fullName>
    </submittedName>
</protein>
<reference evidence="1 2" key="1">
    <citation type="submission" date="2020-09" db="EMBL/GenBank/DDBJ databases">
        <title>De no assembly of potato wild relative species, Solanum commersonii.</title>
        <authorList>
            <person name="Cho K."/>
        </authorList>
    </citation>
    <scope>NUCLEOTIDE SEQUENCE [LARGE SCALE GENOMIC DNA]</scope>
    <source>
        <strain evidence="1">LZ3.2</strain>
        <tissue evidence="1">Leaf</tissue>
    </source>
</reference>
<gene>
    <name evidence="1" type="ORF">H5410_004601</name>
</gene>
<sequence length="92" mass="10425">MHITCQDDFGISDENSVIVPPPVNMKCKRMSKPCDSNVEKWSEEDISGLVEVLHDDARKYSFNGSTINGPRWRVIIDLKLASKTIMMKIASR</sequence>
<name>A0A9J6B8L0_SOLCO</name>
<dbReference type="AlphaFoldDB" id="A0A9J6B8L0"/>
<evidence type="ECO:0000313" key="2">
    <source>
        <dbReference type="Proteomes" id="UP000824120"/>
    </source>
</evidence>
<dbReference type="OrthoDB" id="1297682at2759"/>
<evidence type="ECO:0000313" key="1">
    <source>
        <dbReference type="EMBL" id="KAG5632884.1"/>
    </source>
</evidence>
<proteinExistence type="predicted"/>
<accession>A0A9J6B8L0</accession>